<organism evidence="2 3">
    <name type="scientific">Nitratireductor indicus C115</name>
    <dbReference type="NCBI Taxonomy" id="1231190"/>
    <lineage>
        <taxon>Bacteria</taxon>
        <taxon>Pseudomonadati</taxon>
        <taxon>Pseudomonadota</taxon>
        <taxon>Alphaproteobacteria</taxon>
        <taxon>Hyphomicrobiales</taxon>
        <taxon>Phyllobacteriaceae</taxon>
        <taxon>Nitratireductor</taxon>
    </lineage>
</organism>
<dbReference type="EMBL" id="AMSI01000002">
    <property type="protein sequence ID" value="EKF43900.1"/>
    <property type="molecule type" value="Genomic_DNA"/>
</dbReference>
<name>K2NX87_9HYPH</name>
<dbReference type="RefSeq" id="WP_009756035.1">
    <property type="nucleotide sequence ID" value="NZ_AMSI01000002.1"/>
</dbReference>
<keyword evidence="1" id="KW-0472">Membrane</keyword>
<keyword evidence="1" id="KW-0812">Transmembrane</keyword>
<comment type="caution">
    <text evidence="2">The sequence shown here is derived from an EMBL/GenBank/DDBJ whole genome shotgun (WGS) entry which is preliminary data.</text>
</comment>
<feature type="transmembrane region" description="Helical" evidence="1">
    <location>
        <begin position="44"/>
        <end position="66"/>
    </location>
</feature>
<dbReference type="AlphaFoldDB" id="K2NX87"/>
<protein>
    <recommendedName>
        <fullName evidence="4">Transmembrane protein</fullName>
    </recommendedName>
</protein>
<keyword evidence="1" id="KW-1133">Transmembrane helix</keyword>
<reference evidence="2 3" key="1">
    <citation type="journal article" date="2012" name="J. Bacteriol.">
        <title>Genome Sequence of Nitratireductor indicus Type Strain C115.</title>
        <authorList>
            <person name="Lai Q."/>
            <person name="Li G."/>
            <person name="Yu Z."/>
            <person name="Shao Z."/>
        </authorList>
    </citation>
    <scope>NUCLEOTIDE SEQUENCE [LARGE SCALE GENOMIC DNA]</scope>
    <source>
        <strain evidence="2 3">C115</strain>
    </source>
</reference>
<sequence length="181" mass="18984">MRRFLTVLLSFYWIAFFSLAAWAGLLSGALPSVNGGILNMAGGFAPVIANSLIAVLFLWTALSAALDGAESGQQTEEIARLACAGGVGLMFMSFLNGATMSSTMLPGPGETSVLLALLVSYVVIRIERREAPQREDKLAVATPVSIARLNALGAAHGSLLDRIPMPSVTASVIPFDDMKGN</sequence>
<evidence type="ECO:0000313" key="2">
    <source>
        <dbReference type="EMBL" id="EKF43900.1"/>
    </source>
</evidence>
<proteinExistence type="predicted"/>
<evidence type="ECO:0008006" key="4">
    <source>
        <dbReference type="Google" id="ProtNLM"/>
    </source>
</evidence>
<keyword evidence="3" id="KW-1185">Reference proteome</keyword>
<dbReference type="Proteomes" id="UP000007374">
    <property type="component" value="Unassembled WGS sequence"/>
</dbReference>
<gene>
    <name evidence="2" type="ORF">NA8A_03790</name>
</gene>
<accession>K2NX87</accession>
<evidence type="ECO:0000313" key="3">
    <source>
        <dbReference type="Proteomes" id="UP000007374"/>
    </source>
</evidence>
<evidence type="ECO:0000256" key="1">
    <source>
        <dbReference type="SAM" id="Phobius"/>
    </source>
</evidence>
<dbReference type="STRING" id="721133.SAMN05216176_101558"/>
<feature type="transmembrane region" description="Helical" evidence="1">
    <location>
        <begin position="78"/>
        <end position="98"/>
    </location>
</feature>
<dbReference type="PATRIC" id="fig|1231190.3.peg.794"/>
<feature type="transmembrane region" description="Helical" evidence="1">
    <location>
        <begin position="104"/>
        <end position="124"/>
    </location>
</feature>